<name>A0A1W6Z152_9BORD</name>
<organism evidence="3 4">
    <name type="scientific">Bordetella genomosp. 9</name>
    <dbReference type="NCBI Taxonomy" id="1416803"/>
    <lineage>
        <taxon>Bacteria</taxon>
        <taxon>Pseudomonadati</taxon>
        <taxon>Pseudomonadota</taxon>
        <taxon>Betaproteobacteria</taxon>
        <taxon>Burkholderiales</taxon>
        <taxon>Alcaligenaceae</taxon>
        <taxon>Bordetella</taxon>
    </lineage>
</organism>
<evidence type="ECO:0008006" key="5">
    <source>
        <dbReference type="Google" id="ProtNLM"/>
    </source>
</evidence>
<reference evidence="3 4" key="1">
    <citation type="submission" date="2017-05" db="EMBL/GenBank/DDBJ databases">
        <title>Complete and WGS of Bordetella genogroups.</title>
        <authorList>
            <person name="Spilker T."/>
            <person name="LiPuma J."/>
        </authorList>
    </citation>
    <scope>NUCLEOTIDE SEQUENCE [LARGE SCALE GENOMIC DNA]</scope>
    <source>
        <strain evidence="3 4">AU17164</strain>
    </source>
</reference>
<dbReference type="Proteomes" id="UP000194139">
    <property type="component" value="Chromosome"/>
</dbReference>
<sequence>MSIRTRGATSCAAARGAAALPAALLAGATAVLLAGCTAANSPIIPTGEPGQYTLTSRSGGLYTSWVELKRQALERARSYCESQGQKMTKPQVASNHATGLARAETYITFNCEPIPQPRNAGKEEQEGGNAGAAGSR</sequence>
<evidence type="ECO:0000313" key="4">
    <source>
        <dbReference type="Proteomes" id="UP000194139"/>
    </source>
</evidence>
<dbReference type="EMBL" id="CP021109">
    <property type="protein sequence ID" value="ARP87085.1"/>
    <property type="molecule type" value="Genomic_DNA"/>
</dbReference>
<dbReference type="OrthoDB" id="8637866at2"/>
<protein>
    <recommendedName>
        <fullName evidence="5">DUF4156 domain-containing protein</fullName>
    </recommendedName>
</protein>
<dbReference type="AlphaFoldDB" id="A0A1W6Z152"/>
<accession>A0A1W6Z152</accession>
<gene>
    <name evidence="3" type="ORF">CAL13_13350</name>
</gene>
<dbReference type="RefSeq" id="WP_086072656.1">
    <property type="nucleotide sequence ID" value="NZ_CP021109.1"/>
</dbReference>
<feature type="region of interest" description="Disordered" evidence="1">
    <location>
        <begin position="112"/>
        <end position="136"/>
    </location>
</feature>
<evidence type="ECO:0000313" key="3">
    <source>
        <dbReference type="EMBL" id="ARP87085.1"/>
    </source>
</evidence>
<evidence type="ECO:0000256" key="1">
    <source>
        <dbReference type="SAM" id="MobiDB-lite"/>
    </source>
</evidence>
<feature type="signal peptide" evidence="2">
    <location>
        <begin position="1"/>
        <end position="34"/>
    </location>
</feature>
<proteinExistence type="predicted"/>
<feature type="chain" id="PRO_5013230109" description="DUF4156 domain-containing protein" evidence="2">
    <location>
        <begin position="35"/>
        <end position="136"/>
    </location>
</feature>
<keyword evidence="4" id="KW-1185">Reference proteome</keyword>
<evidence type="ECO:0000256" key="2">
    <source>
        <dbReference type="SAM" id="SignalP"/>
    </source>
</evidence>
<keyword evidence="2" id="KW-0732">Signal</keyword>